<keyword evidence="2" id="KW-1185">Reference proteome</keyword>
<dbReference type="HOGENOM" id="CLU_3165752_0_0_9"/>
<dbReference type="KEGG" id="cow:Calow_0306"/>
<proteinExistence type="predicted"/>
<organism evidence="1 2">
    <name type="scientific">Caldicellulosiruptor owensensis (strain ATCC 700167 / DSM 13100 / OL)</name>
    <dbReference type="NCBI Taxonomy" id="632518"/>
    <lineage>
        <taxon>Bacteria</taxon>
        <taxon>Bacillati</taxon>
        <taxon>Bacillota</taxon>
        <taxon>Bacillota incertae sedis</taxon>
        <taxon>Caldicellulosiruptorales</taxon>
        <taxon>Caldicellulosiruptoraceae</taxon>
        <taxon>Caldicellulosiruptor</taxon>
    </lineage>
</organism>
<reference key="1">
    <citation type="submission" date="2010-09" db="EMBL/GenBank/DDBJ databases">
        <title>Complete sequence of Caldicellulosiruptor owensensis OL.</title>
        <authorList>
            <consortium name="US DOE Joint Genome Institute"/>
            <person name="Lucas S."/>
            <person name="Copeland A."/>
            <person name="Lapidus A."/>
            <person name="Cheng J.-F."/>
            <person name="Bruce D."/>
            <person name="Goodwin L."/>
            <person name="Pitluck S."/>
            <person name="Davenport K."/>
            <person name="Detter J.C."/>
            <person name="Han C."/>
            <person name="Tapia R."/>
            <person name="Land M."/>
            <person name="Hauser L."/>
            <person name="Chang Y.-J."/>
            <person name="Jeffries C."/>
            <person name="Kyrpides N."/>
            <person name="Ivanova N."/>
            <person name="Mikhailova N."/>
            <person name="Blumer-Schuette S.E."/>
            <person name="Kelly R.M."/>
            <person name="Woyke T."/>
        </authorList>
    </citation>
    <scope>NUCLEOTIDE SEQUENCE</scope>
    <source>
        <strain>OL</strain>
    </source>
</reference>
<evidence type="ECO:0000313" key="2">
    <source>
        <dbReference type="Proteomes" id="UP000006889"/>
    </source>
</evidence>
<dbReference type="Proteomes" id="UP000006889">
    <property type="component" value="Chromosome"/>
</dbReference>
<protein>
    <submittedName>
        <fullName evidence="1">Uncharacterized protein</fullName>
    </submittedName>
</protein>
<accession>E4Q369</accession>
<dbReference type="EMBL" id="CP002216">
    <property type="protein sequence ID" value="ADQ03905.1"/>
    <property type="molecule type" value="Genomic_DNA"/>
</dbReference>
<reference evidence="1 2" key="2">
    <citation type="journal article" date="2011" name="J. Bacteriol.">
        <title>Complete genome sequences for the anaerobic, extremely thermophilic plant biomass-degrading bacteria Caldicellulosiruptor hydrothermalis, Caldicellulosiruptor kristjanssonii, Caldicellulosiruptor kronotskyensis, Caldicellulosiruptor owensenis, and Caldicellulosiruptor lactoaceticus.</title>
        <authorList>
            <person name="Blumer-Schuette S.E."/>
            <person name="Ozdemir I."/>
            <person name="Mistry D."/>
            <person name="Lucas S."/>
            <person name="Lapidus A."/>
            <person name="Cheng J.F."/>
            <person name="Goodwin L.A."/>
            <person name="Pitluck S."/>
            <person name="Land M.L."/>
            <person name="Hauser L.J."/>
            <person name="Woyke T."/>
            <person name="Mikhailova N."/>
            <person name="Pati A."/>
            <person name="Kyrpides N.C."/>
            <person name="Ivanova N."/>
            <person name="Detter J.C."/>
            <person name="Walston-Davenport K."/>
            <person name="Han S."/>
            <person name="Adams M.W."/>
            <person name="Kelly R.M."/>
        </authorList>
    </citation>
    <scope>NUCLEOTIDE SEQUENCE [LARGE SCALE GENOMIC DNA]</scope>
    <source>
        <strain evidence="2">ATCC 700167 / DSM 13100 / OL</strain>
    </source>
</reference>
<name>E4Q369_CALOW</name>
<dbReference type="AlphaFoldDB" id="E4Q369"/>
<sequence>MIEYKTIKYHKFRKNVINQMVVINMDTRNSKIKIYSNSNDIADFLKK</sequence>
<evidence type="ECO:0000313" key="1">
    <source>
        <dbReference type="EMBL" id="ADQ03905.1"/>
    </source>
</evidence>
<gene>
    <name evidence="1" type="ordered locus">Calow_0306</name>
</gene>